<dbReference type="Proteomes" id="UP000031671">
    <property type="component" value="Unassembled WGS sequence"/>
</dbReference>
<dbReference type="EMBL" id="BBRZ01000089">
    <property type="protein sequence ID" value="GAM58484.1"/>
    <property type="molecule type" value="Genomic_DNA"/>
</dbReference>
<reference evidence="1 2" key="2">
    <citation type="submission" date="2015-01" db="EMBL/GenBank/DDBJ databases">
        <authorList>
            <consortium name="NBRP consortium"/>
            <person name="Sawabe T."/>
            <person name="Meirelles P."/>
            <person name="Feng G."/>
            <person name="Sayaka M."/>
            <person name="Hattori M."/>
            <person name="Ohkuma M."/>
        </authorList>
    </citation>
    <scope>NUCLEOTIDE SEQUENCE [LARGE SCALE GENOMIC DNA]</scope>
    <source>
        <strain evidence="2">JCM 19231</strain>
    </source>
</reference>
<evidence type="ECO:0000313" key="2">
    <source>
        <dbReference type="Proteomes" id="UP000031671"/>
    </source>
</evidence>
<sequence>MDADLSNSSVMRKVSQLDSNVASLAEEIEKIEQQIAKVD</sequence>
<accession>A0A0B8P6D2</accession>
<gene>
    <name evidence="1" type="ORF">JCM19231_3090</name>
</gene>
<name>A0A0B8P6D2_9VIBR</name>
<protein>
    <submittedName>
        <fullName evidence="1">Uncharacterized protein</fullName>
    </submittedName>
</protein>
<dbReference type="AlphaFoldDB" id="A0A0B8P6D2"/>
<proteinExistence type="predicted"/>
<organism evidence="1 2">
    <name type="scientific">Vibrio ishigakensis</name>
    <dbReference type="NCBI Taxonomy" id="1481914"/>
    <lineage>
        <taxon>Bacteria</taxon>
        <taxon>Pseudomonadati</taxon>
        <taxon>Pseudomonadota</taxon>
        <taxon>Gammaproteobacteria</taxon>
        <taxon>Vibrionales</taxon>
        <taxon>Vibrionaceae</taxon>
        <taxon>Vibrio</taxon>
    </lineage>
</organism>
<evidence type="ECO:0000313" key="1">
    <source>
        <dbReference type="EMBL" id="GAM58484.1"/>
    </source>
</evidence>
<keyword evidence="2" id="KW-1185">Reference proteome</keyword>
<reference evidence="1 2" key="1">
    <citation type="submission" date="2015-01" db="EMBL/GenBank/DDBJ databases">
        <title>Vibrio sp. C1 JCM 19231 whole genome shotgun sequence.</title>
        <authorList>
            <person name="Sawabe T."/>
            <person name="Meirelles P."/>
            <person name="Feng G."/>
            <person name="Sayaka M."/>
            <person name="Hattori M."/>
            <person name="Ohkuma M."/>
        </authorList>
    </citation>
    <scope>NUCLEOTIDE SEQUENCE [LARGE SCALE GENOMIC DNA]</scope>
    <source>
        <strain evidence="2">JCM 19231</strain>
    </source>
</reference>
<comment type="caution">
    <text evidence="1">The sequence shown here is derived from an EMBL/GenBank/DDBJ whole genome shotgun (WGS) entry which is preliminary data.</text>
</comment>